<evidence type="ECO:0000313" key="2">
    <source>
        <dbReference type="Proteomes" id="UP000332515"/>
    </source>
</evidence>
<gene>
    <name evidence="1" type="ORF">F0357_13605</name>
</gene>
<reference evidence="1 2" key="1">
    <citation type="submission" date="2019-09" db="EMBL/GenBank/DDBJ databases">
        <title>Segnochrobactrum spirostomi gen. nov., sp. nov., isolated from the ciliate Spirostomum cf. yagiui and description of a novel family, Segnochrobactraceae fam. nov. within the order Rhizobiales of the class Alphaproteobacteria.</title>
        <authorList>
            <person name="Akter S."/>
            <person name="Shazib S.U.A."/>
            <person name="Shin M.K."/>
        </authorList>
    </citation>
    <scope>NUCLEOTIDE SEQUENCE [LARGE SCALE GENOMIC DNA]</scope>
    <source>
        <strain evidence="1 2">Sp-1</strain>
    </source>
</reference>
<accession>A0A6A7Y5N2</accession>
<dbReference type="EMBL" id="VWNA01000001">
    <property type="protein sequence ID" value="MQT13657.1"/>
    <property type="molecule type" value="Genomic_DNA"/>
</dbReference>
<protein>
    <submittedName>
        <fullName evidence="1">Uncharacterized protein</fullName>
    </submittedName>
</protein>
<keyword evidence="2" id="KW-1185">Reference proteome</keyword>
<dbReference type="RefSeq" id="WP_153482689.1">
    <property type="nucleotide sequence ID" value="NZ_VWNA01000001.1"/>
</dbReference>
<dbReference type="AlphaFoldDB" id="A0A6A7Y5N2"/>
<name>A0A6A7Y5N2_9HYPH</name>
<dbReference type="Proteomes" id="UP000332515">
    <property type="component" value="Unassembled WGS sequence"/>
</dbReference>
<evidence type="ECO:0000313" key="1">
    <source>
        <dbReference type="EMBL" id="MQT13657.1"/>
    </source>
</evidence>
<proteinExistence type="predicted"/>
<organism evidence="1 2">
    <name type="scientific">Segnochrobactrum spirostomi</name>
    <dbReference type="NCBI Taxonomy" id="2608987"/>
    <lineage>
        <taxon>Bacteria</taxon>
        <taxon>Pseudomonadati</taxon>
        <taxon>Pseudomonadota</taxon>
        <taxon>Alphaproteobacteria</taxon>
        <taxon>Hyphomicrobiales</taxon>
        <taxon>Segnochrobactraceae</taxon>
        <taxon>Segnochrobactrum</taxon>
    </lineage>
</organism>
<comment type="caution">
    <text evidence="1">The sequence shown here is derived from an EMBL/GenBank/DDBJ whole genome shotgun (WGS) entry which is preliminary data.</text>
</comment>
<sequence length="69" mass="7964">MSEPGTESFEALIREAAERRLSIFLTPIVEADRVWFLVQLHARFPDHIRIRDYAVEENTVTPLGQVIRG</sequence>